<feature type="region of interest" description="Disordered" evidence="1">
    <location>
        <begin position="191"/>
        <end position="218"/>
    </location>
</feature>
<evidence type="ECO:0000256" key="1">
    <source>
        <dbReference type="SAM" id="MobiDB-lite"/>
    </source>
</evidence>
<comment type="caution">
    <text evidence="2">The sequence shown here is derived from an EMBL/GenBank/DDBJ whole genome shotgun (WGS) entry which is preliminary data.</text>
</comment>
<evidence type="ECO:0000313" key="2">
    <source>
        <dbReference type="EMBL" id="HIW12288.1"/>
    </source>
</evidence>
<reference evidence="2" key="2">
    <citation type="submission" date="2021-04" db="EMBL/GenBank/DDBJ databases">
        <authorList>
            <person name="Gilroy R."/>
        </authorList>
    </citation>
    <scope>NUCLEOTIDE SEQUENCE</scope>
    <source>
        <strain evidence="2">ChiHjej13B12-752</strain>
    </source>
</reference>
<sequence length="245" mass="27869">MELLPLLIFLGGIIYSAIASQKNKGRKEQRNIDPGKLNNPAKRSSRPGSSGRQGSSRGFFEQVKGELERSFGAFDESSDSQQKQAQTKNMERQERSRPERRSSARPERTRTERPMSNRSFGRSLEEKARESRTGGKAMDYYEDKVSTDRSKHRERAQKAKESVYTGGLDRSEAEKRVKGIGRESAELARYSLDEEDLFDESTDRSRDQKAQREPALGKDDLSFDRKAVVNGIIFSEILGKPKSRR</sequence>
<feature type="compositionally biased region" description="Basic and acidic residues" evidence="1">
    <location>
        <begin position="89"/>
        <end position="115"/>
    </location>
</feature>
<dbReference type="EMBL" id="DXHR01000011">
    <property type="protein sequence ID" value="HIW12288.1"/>
    <property type="molecule type" value="Genomic_DNA"/>
</dbReference>
<name>A0A9D1TZ57_9STAP</name>
<reference evidence="2" key="1">
    <citation type="journal article" date="2021" name="PeerJ">
        <title>Extensive microbial diversity within the chicken gut microbiome revealed by metagenomics and culture.</title>
        <authorList>
            <person name="Gilroy R."/>
            <person name="Ravi A."/>
            <person name="Getino M."/>
            <person name="Pursley I."/>
            <person name="Horton D.L."/>
            <person name="Alikhan N.F."/>
            <person name="Baker D."/>
            <person name="Gharbi K."/>
            <person name="Hall N."/>
            <person name="Watson M."/>
            <person name="Adriaenssens E.M."/>
            <person name="Foster-Nyarko E."/>
            <person name="Jarju S."/>
            <person name="Secka A."/>
            <person name="Antonio M."/>
            <person name="Oren A."/>
            <person name="Chaudhuri R.R."/>
            <person name="La Ragione R."/>
            <person name="Hildebrand F."/>
            <person name="Pallen M.J."/>
        </authorList>
    </citation>
    <scope>NUCLEOTIDE SEQUENCE</scope>
    <source>
        <strain evidence="2">ChiHjej13B12-752</strain>
    </source>
</reference>
<feature type="region of interest" description="Disordered" evidence="1">
    <location>
        <begin position="21"/>
        <end position="167"/>
    </location>
</feature>
<evidence type="ECO:0000313" key="3">
    <source>
        <dbReference type="Proteomes" id="UP000823989"/>
    </source>
</evidence>
<accession>A0A9D1TZ57</accession>
<feature type="compositionally biased region" description="Low complexity" evidence="1">
    <location>
        <begin position="46"/>
        <end position="58"/>
    </location>
</feature>
<feature type="compositionally biased region" description="Basic and acidic residues" evidence="1">
    <location>
        <begin position="123"/>
        <end position="161"/>
    </location>
</feature>
<proteinExistence type="predicted"/>
<feature type="compositionally biased region" description="Polar residues" evidence="1">
    <location>
        <begin position="79"/>
        <end position="88"/>
    </location>
</feature>
<gene>
    <name evidence="2" type="ORF">H9891_03915</name>
</gene>
<protein>
    <submittedName>
        <fullName evidence="2">Uncharacterized protein</fullName>
    </submittedName>
</protein>
<dbReference type="AlphaFoldDB" id="A0A9D1TZ57"/>
<dbReference type="Proteomes" id="UP000823989">
    <property type="component" value="Unassembled WGS sequence"/>
</dbReference>
<feature type="compositionally biased region" description="Basic and acidic residues" evidence="1">
    <location>
        <begin position="201"/>
        <end position="218"/>
    </location>
</feature>
<organism evidence="2 3">
    <name type="scientific">Candidatus Salinicoccus stercoripullorum</name>
    <dbReference type="NCBI Taxonomy" id="2838756"/>
    <lineage>
        <taxon>Bacteria</taxon>
        <taxon>Bacillati</taxon>
        <taxon>Bacillota</taxon>
        <taxon>Bacilli</taxon>
        <taxon>Bacillales</taxon>
        <taxon>Staphylococcaceae</taxon>
        <taxon>Salinicoccus</taxon>
    </lineage>
</organism>